<sequence length="583" mass="63504">MEKCGARHPDDVTTLIALAFALHACTALASPPSPAARCHEGIDVVPLQTDRGLVCGLRRVADNGVTYASFRGVPYAKQPVGELRFKELVPADPWTVRNATQEGPICIQTDVLYKDLMNQTQMKNQDEACIYANIHVPLEPRPGVTRRLAGATALLPILVFIHGGGFAFGSGDSDLHGPEYLVSKKVIVITFNYRLNVFGFLSMNTPQIPGNAGLRDQVTLLNWVQRNAKNFGGDPNDVTIAGQSAGAVAAHLLTLSPATTGLFKRAILMSGTAASTFYSSSPAYAQLMSSYVLNILGIASTDPDHVHRKLIELPAEKLKEVNQMILDGSGLATFVPTVESPLPGVTTIIDDDPDTLIANGRGKDIPLLVGYTSAECETFRNRLEEFNLIPKIQNNSALIVPPKILFMTPIGIHADLAKEIETKYYDGVNMNSFIKTCSAAYYEYPALKLAQQRALTGGAPVFLYRFAYEGHSNVIKQATGQTYEGVGHIEDLTYVFKPNIALNAPGATTPSNDDLSMKNLMTDVFVNFMKTNKPLLPSIWPADDGRQFEELRSPTLILSKEFSASQQELITFFNSLASRRPPT</sequence>
<organism evidence="8">
    <name type="scientific">Mythimna separata</name>
    <name type="common">Oriental armyworm</name>
    <name type="synonym">Pseudaletia separata</name>
    <dbReference type="NCBI Taxonomy" id="271217"/>
    <lineage>
        <taxon>Eukaryota</taxon>
        <taxon>Metazoa</taxon>
        <taxon>Ecdysozoa</taxon>
        <taxon>Arthropoda</taxon>
        <taxon>Hexapoda</taxon>
        <taxon>Insecta</taxon>
        <taxon>Pterygota</taxon>
        <taxon>Neoptera</taxon>
        <taxon>Endopterygota</taxon>
        <taxon>Lepidoptera</taxon>
        <taxon>Glossata</taxon>
        <taxon>Ditrysia</taxon>
        <taxon>Noctuoidea</taxon>
        <taxon>Noctuidae</taxon>
        <taxon>Noctuinae</taxon>
        <taxon>Hadenini</taxon>
        <taxon>Mythimna</taxon>
    </lineage>
</organism>
<evidence type="ECO:0000313" key="8">
    <source>
        <dbReference type="EMBL" id="AJR27471.1"/>
    </source>
</evidence>
<protein>
    <recommendedName>
        <fullName evidence="6">Carboxylic ester hydrolase</fullName>
        <ecNumber evidence="6">3.1.1.-</ecNumber>
    </recommendedName>
</protein>
<evidence type="ECO:0000256" key="1">
    <source>
        <dbReference type="ARBA" id="ARBA00005964"/>
    </source>
</evidence>
<keyword evidence="3 6" id="KW-0378">Hydrolase</keyword>
<dbReference type="SUPFAM" id="SSF53474">
    <property type="entry name" value="alpha/beta-Hydrolases"/>
    <property type="match status" value="1"/>
</dbReference>
<feature type="signal peptide" evidence="6">
    <location>
        <begin position="1"/>
        <end position="29"/>
    </location>
</feature>
<name>A0A0R6CIR0_MYTSE</name>
<keyword evidence="5" id="KW-0325">Glycoprotein</keyword>
<evidence type="ECO:0000256" key="3">
    <source>
        <dbReference type="ARBA" id="ARBA00022801"/>
    </source>
</evidence>
<evidence type="ECO:0000256" key="4">
    <source>
        <dbReference type="ARBA" id="ARBA00023157"/>
    </source>
</evidence>
<dbReference type="PROSITE" id="PS00122">
    <property type="entry name" value="CARBOXYLESTERASE_B_1"/>
    <property type="match status" value="1"/>
</dbReference>
<dbReference type="GO" id="GO:0052689">
    <property type="term" value="F:carboxylic ester hydrolase activity"/>
    <property type="evidence" value="ECO:0007669"/>
    <property type="project" value="UniProtKB-KW"/>
</dbReference>
<comment type="similarity">
    <text evidence="1 6">Belongs to the type-B carboxylesterase/lipase family.</text>
</comment>
<dbReference type="Pfam" id="PF00135">
    <property type="entry name" value="COesterase"/>
    <property type="match status" value="1"/>
</dbReference>
<dbReference type="EMBL" id="KM926341">
    <property type="protein sequence ID" value="AJR27471.1"/>
    <property type="molecule type" value="mRNA"/>
</dbReference>
<dbReference type="InterPro" id="IPR050309">
    <property type="entry name" value="Type-B_Carboxylest/Lipase"/>
</dbReference>
<dbReference type="EC" id="3.1.1.-" evidence="6"/>
<proteinExistence type="evidence at transcript level"/>
<evidence type="ECO:0000256" key="5">
    <source>
        <dbReference type="ARBA" id="ARBA00023180"/>
    </source>
</evidence>
<dbReference type="Gene3D" id="3.40.50.1820">
    <property type="entry name" value="alpha/beta hydrolase"/>
    <property type="match status" value="1"/>
</dbReference>
<feature type="chain" id="PRO_5006519596" description="Carboxylic ester hydrolase" evidence="6">
    <location>
        <begin position="30"/>
        <end position="583"/>
    </location>
</feature>
<dbReference type="InterPro" id="IPR019826">
    <property type="entry name" value="Carboxylesterase_B_AS"/>
</dbReference>
<reference evidence="8" key="1">
    <citation type="submission" date="2014-10" db="EMBL/GenBank/DDBJ databases">
        <title>Seasonal expression pattern of key genes related to juvenile hormone biosynthesis and degradation during oversea migration in the army worm Mythimna separate.</title>
        <authorList>
            <person name="Xiao H."/>
            <person name="Wu K."/>
        </authorList>
    </citation>
    <scope>NUCLEOTIDE SEQUENCE</scope>
</reference>
<keyword evidence="6" id="KW-0732">Signal</keyword>
<evidence type="ECO:0000259" key="7">
    <source>
        <dbReference type="Pfam" id="PF00135"/>
    </source>
</evidence>
<dbReference type="AlphaFoldDB" id="A0A0R6CIR0"/>
<keyword evidence="4" id="KW-1015">Disulfide bond</keyword>
<accession>A0A0R6CIR0</accession>
<feature type="domain" description="Carboxylesterase type B" evidence="7">
    <location>
        <begin position="47"/>
        <end position="541"/>
    </location>
</feature>
<evidence type="ECO:0000256" key="2">
    <source>
        <dbReference type="ARBA" id="ARBA00022487"/>
    </source>
</evidence>
<keyword evidence="2" id="KW-0719">Serine esterase</keyword>
<dbReference type="ESTHER" id="mytse-a0a0r6cir0">
    <property type="family name" value="Juvenile_hormone_esterase"/>
</dbReference>
<dbReference type="InterPro" id="IPR002018">
    <property type="entry name" value="CarbesteraseB"/>
</dbReference>
<dbReference type="PANTHER" id="PTHR11559">
    <property type="entry name" value="CARBOXYLESTERASE"/>
    <property type="match status" value="1"/>
</dbReference>
<evidence type="ECO:0000256" key="6">
    <source>
        <dbReference type="RuleBase" id="RU361235"/>
    </source>
</evidence>
<dbReference type="InterPro" id="IPR029058">
    <property type="entry name" value="AB_hydrolase_fold"/>
</dbReference>